<accession>Q0REF9</accession>
<dbReference type="RefSeq" id="WP_011606602.1">
    <property type="nucleotide sequence ID" value="NC_008278.1"/>
</dbReference>
<dbReference type="OrthoDB" id="3217869at2"/>
<dbReference type="Proteomes" id="UP000000657">
    <property type="component" value="Chromosome"/>
</dbReference>
<sequence length="147" mass="14636">MIPRGRERGGALRRDALVQVGQRFAAASGTKLTVTDLAPTASTNPNGTIEFYAIVFLAIGSALGATVLGRVLGTVAALTPYSPHGGGLSVLRGGQYFDGRGIAAGVGCLVVWAAVGLLLLAGAAVRTGLRTRTAAPAPTAGQAPALG</sequence>
<dbReference type="HOGENOM" id="CLU_1765344_0_0_11"/>
<evidence type="ECO:0000313" key="2">
    <source>
        <dbReference type="EMBL" id="CAJ64151.1"/>
    </source>
</evidence>
<keyword evidence="1" id="KW-1133">Transmembrane helix</keyword>
<evidence type="ECO:0000256" key="1">
    <source>
        <dbReference type="SAM" id="Phobius"/>
    </source>
</evidence>
<keyword evidence="1" id="KW-0812">Transmembrane</keyword>
<feature type="transmembrane region" description="Helical" evidence="1">
    <location>
        <begin position="101"/>
        <end position="125"/>
    </location>
</feature>
<reference evidence="2 3" key="1">
    <citation type="journal article" date="2007" name="Genome Res.">
        <title>Genome characteristics of facultatively symbiotic Frankia sp. strains reflect host range and host plant biogeography.</title>
        <authorList>
            <person name="Normand P."/>
            <person name="Lapierre P."/>
            <person name="Tisa L.S."/>
            <person name="Gogarten J.P."/>
            <person name="Alloisio N."/>
            <person name="Bagnarol E."/>
            <person name="Bassi C.A."/>
            <person name="Berry A.M."/>
            <person name="Bickhart D.M."/>
            <person name="Choisne N."/>
            <person name="Couloux A."/>
            <person name="Cournoyer B."/>
            <person name="Cruveiller S."/>
            <person name="Daubin V."/>
            <person name="Demange N."/>
            <person name="Francino M.P."/>
            <person name="Goltsman E."/>
            <person name="Huang Y."/>
            <person name="Kopp O.R."/>
            <person name="Labarre L."/>
            <person name="Lapidus A."/>
            <person name="Lavire C."/>
            <person name="Marechal J."/>
            <person name="Martinez M."/>
            <person name="Mastronunzio J.E."/>
            <person name="Mullin B.C."/>
            <person name="Niemann J."/>
            <person name="Pujic P."/>
            <person name="Rawnsley T."/>
            <person name="Rouy Z."/>
            <person name="Schenowitz C."/>
            <person name="Sellstedt A."/>
            <person name="Tavares F."/>
            <person name="Tomkins J.P."/>
            <person name="Vallenet D."/>
            <person name="Valverde C."/>
            <person name="Wall L.G."/>
            <person name="Wang Y."/>
            <person name="Medigue C."/>
            <person name="Benson D.R."/>
        </authorList>
    </citation>
    <scope>NUCLEOTIDE SEQUENCE [LARGE SCALE GENOMIC DNA]</scope>
    <source>
        <strain evidence="3">DSM 45986 / CECT 9034 / ACN14a</strain>
    </source>
</reference>
<proteinExistence type="predicted"/>
<gene>
    <name evidence="2" type="ordered locus">FRAAL5518</name>
</gene>
<keyword evidence="3" id="KW-1185">Reference proteome</keyword>
<dbReference type="AlphaFoldDB" id="Q0REF9"/>
<organism evidence="2 3">
    <name type="scientific">Frankia alni (strain DSM 45986 / CECT 9034 / ACN14a)</name>
    <dbReference type="NCBI Taxonomy" id="326424"/>
    <lineage>
        <taxon>Bacteria</taxon>
        <taxon>Bacillati</taxon>
        <taxon>Actinomycetota</taxon>
        <taxon>Actinomycetes</taxon>
        <taxon>Frankiales</taxon>
        <taxon>Frankiaceae</taxon>
        <taxon>Frankia</taxon>
    </lineage>
</organism>
<feature type="transmembrane region" description="Helical" evidence="1">
    <location>
        <begin position="51"/>
        <end position="81"/>
    </location>
</feature>
<keyword evidence="1" id="KW-0472">Membrane</keyword>
<dbReference type="EMBL" id="CT573213">
    <property type="protein sequence ID" value="CAJ64151.1"/>
    <property type="molecule type" value="Genomic_DNA"/>
</dbReference>
<name>Q0REF9_FRAAA</name>
<evidence type="ECO:0000313" key="3">
    <source>
        <dbReference type="Proteomes" id="UP000000657"/>
    </source>
</evidence>
<protein>
    <submittedName>
        <fullName evidence="2">Uncharacterized protein</fullName>
    </submittedName>
</protein>
<dbReference type="KEGG" id="fal:FRAAL5518"/>